<evidence type="ECO:0000313" key="1">
    <source>
        <dbReference type="EMBL" id="PIV08358.1"/>
    </source>
</evidence>
<organism evidence="1 2">
    <name type="scientific">Candidatus Roizmanbacteria bacterium CG03_land_8_20_14_0_80_39_12</name>
    <dbReference type="NCBI Taxonomy" id="1974847"/>
    <lineage>
        <taxon>Bacteria</taxon>
        <taxon>Candidatus Roizmaniibacteriota</taxon>
    </lineage>
</organism>
<accession>A0A2M7BS92</accession>
<protein>
    <submittedName>
        <fullName evidence="1">Uncharacterized protein</fullName>
    </submittedName>
</protein>
<feature type="non-terminal residue" evidence="1">
    <location>
        <position position="1"/>
    </location>
</feature>
<dbReference type="AlphaFoldDB" id="A0A2M7BS92"/>
<reference evidence="2" key="1">
    <citation type="submission" date="2017-09" db="EMBL/GenBank/DDBJ databases">
        <title>Depth-based differentiation of microbial function through sediment-hosted aquifers and enrichment of novel symbionts in the deep terrestrial subsurface.</title>
        <authorList>
            <person name="Probst A.J."/>
            <person name="Ladd B."/>
            <person name="Jarett J.K."/>
            <person name="Geller-Mcgrath D.E."/>
            <person name="Sieber C.M.K."/>
            <person name="Emerson J.B."/>
            <person name="Anantharaman K."/>
            <person name="Thomas B.C."/>
            <person name="Malmstrom R."/>
            <person name="Stieglmeier M."/>
            <person name="Klingl A."/>
            <person name="Woyke T."/>
            <person name="Ryan C.M."/>
            <person name="Banfield J.F."/>
        </authorList>
    </citation>
    <scope>NUCLEOTIDE SEQUENCE [LARGE SCALE GENOMIC DNA]</scope>
</reference>
<sequence length="74" mass="8456">LLFKPINIQYHLEDKMEMPHMFVIPVSSKGRLTSGQKTGIQSIMHDRNNVVLAWIPASAGMTVEFIVKKYARKN</sequence>
<dbReference type="Proteomes" id="UP000230119">
    <property type="component" value="Unassembled WGS sequence"/>
</dbReference>
<dbReference type="EMBL" id="PEVA01000137">
    <property type="protein sequence ID" value="PIV08358.1"/>
    <property type="molecule type" value="Genomic_DNA"/>
</dbReference>
<evidence type="ECO:0000313" key="2">
    <source>
        <dbReference type="Proteomes" id="UP000230119"/>
    </source>
</evidence>
<gene>
    <name evidence="1" type="ORF">COS52_03125</name>
</gene>
<name>A0A2M7BS92_9BACT</name>
<comment type="caution">
    <text evidence="1">The sequence shown here is derived from an EMBL/GenBank/DDBJ whole genome shotgun (WGS) entry which is preliminary data.</text>
</comment>
<proteinExistence type="predicted"/>